<dbReference type="EMBL" id="CABVLU010000001">
    <property type="protein sequence ID" value="VVT45567.1"/>
    <property type="molecule type" value="Genomic_DNA"/>
</dbReference>
<feature type="domain" description="RRM" evidence="4">
    <location>
        <begin position="77"/>
        <end position="157"/>
    </location>
</feature>
<dbReference type="RefSeq" id="XP_031851408.1">
    <property type="nucleotide sequence ID" value="XM_031995517.1"/>
</dbReference>
<evidence type="ECO:0000256" key="1">
    <source>
        <dbReference type="ARBA" id="ARBA00022884"/>
    </source>
</evidence>
<dbReference type="InterPro" id="IPR000504">
    <property type="entry name" value="RRM_dom"/>
</dbReference>
<dbReference type="InterPro" id="IPR051229">
    <property type="entry name" value="ALYREF_mRNA_export"/>
</dbReference>
<reference evidence="5 6" key="1">
    <citation type="submission" date="2019-09" db="EMBL/GenBank/DDBJ databases">
        <authorList>
            <person name="Brejova B."/>
        </authorList>
    </citation>
    <scope>NUCLEOTIDE SEQUENCE [LARGE SCALE GENOMIC DNA]</scope>
</reference>
<organism evidence="5 6">
    <name type="scientific">Magnusiomyces paraingens</name>
    <dbReference type="NCBI Taxonomy" id="2606893"/>
    <lineage>
        <taxon>Eukaryota</taxon>
        <taxon>Fungi</taxon>
        <taxon>Dikarya</taxon>
        <taxon>Ascomycota</taxon>
        <taxon>Saccharomycotina</taxon>
        <taxon>Dipodascomycetes</taxon>
        <taxon>Dipodascales</taxon>
        <taxon>Dipodascaceae</taxon>
        <taxon>Magnusiomyces</taxon>
    </lineage>
</organism>
<gene>
    <name evidence="5" type="ORF">SAPINGB_P000794</name>
</gene>
<dbReference type="GO" id="GO:0005634">
    <property type="term" value="C:nucleus"/>
    <property type="evidence" value="ECO:0007669"/>
    <property type="project" value="TreeGrafter"/>
</dbReference>
<protein>
    <recommendedName>
        <fullName evidence="4">RRM domain-containing protein</fullName>
    </recommendedName>
</protein>
<dbReference type="InterPro" id="IPR012677">
    <property type="entry name" value="Nucleotide-bd_a/b_plait_sf"/>
</dbReference>
<evidence type="ECO:0000313" key="6">
    <source>
        <dbReference type="Proteomes" id="UP000398389"/>
    </source>
</evidence>
<evidence type="ECO:0000256" key="2">
    <source>
        <dbReference type="PROSITE-ProRule" id="PRU00176"/>
    </source>
</evidence>
<dbReference type="SMART" id="SM01218">
    <property type="entry name" value="FoP_duplication"/>
    <property type="match status" value="1"/>
</dbReference>
<accession>A0A5E8B8H6</accession>
<evidence type="ECO:0000313" key="5">
    <source>
        <dbReference type="EMBL" id="VVT45567.1"/>
    </source>
</evidence>
<proteinExistence type="predicted"/>
<dbReference type="PANTHER" id="PTHR19965:SF35">
    <property type="entry name" value="RNA ANNEALING PROTEIN YRA1"/>
    <property type="match status" value="1"/>
</dbReference>
<feature type="compositionally biased region" description="Acidic residues" evidence="3">
    <location>
        <begin position="225"/>
        <end position="238"/>
    </location>
</feature>
<dbReference type="InterPro" id="IPR025715">
    <property type="entry name" value="FoP_C"/>
</dbReference>
<feature type="compositionally biased region" description="Low complexity" evidence="3">
    <location>
        <begin position="28"/>
        <end position="43"/>
    </location>
</feature>
<feature type="region of interest" description="Disordered" evidence="3">
    <location>
        <begin position="1"/>
        <end position="68"/>
    </location>
</feature>
<name>A0A5E8B8H6_9ASCO</name>
<evidence type="ECO:0000259" key="4">
    <source>
        <dbReference type="PROSITE" id="PS50102"/>
    </source>
</evidence>
<dbReference type="SUPFAM" id="SSF54928">
    <property type="entry name" value="RNA-binding domain, RBD"/>
    <property type="match status" value="1"/>
</dbReference>
<dbReference type="PANTHER" id="PTHR19965">
    <property type="entry name" value="RNA AND EXPORT FACTOR BINDING PROTEIN"/>
    <property type="match status" value="1"/>
</dbReference>
<keyword evidence="6" id="KW-1185">Reference proteome</keyword>
<dbReference type="AlphaFoldDB" id="A0A5E8B8H6"/>
<evidence type="ECO:0000256" key="3">
    <source>
        <dbReference type="SAM" id="MobiDB-lite"/>
    </source>
</evidence>
<dbReference type="Proteomes" id="UP000398389">
    <property type="component" value="Unassembled WGS sequence"/>
</dbReference>
<dbReference type="Gene3D" id="3.30.70.330">
    <property type="match status" value="1"/>
</dbReference>
<dbReference type="GeneID" id="43579617"/>
<sequence length="238" mass="25328">MSSNLDKSLDEIISSKPKSRGTKRRSSGRGVSKPSSSSSASTASKKKSNQQKASALPASTPKGPKTNILDEASKLSDRIIISNLPTDVTESAVRDYFSHEVGPITSCSISYNARGQSTGIVTITFKRPGDAHKASVRFNGTAIDNGAKRMKVELVMDPSKKPLSTRLNPLSTEAVHAAVSQAASNGGRKKKVPAARTKSTSSNGSSKNGSSAKKSNRRPKKTLEELDAEMEDYFDNKA</sequence>
<feature type="region of interest" description="Disordered" evidence="3">
    <location>
        <begin position="178"/>
        <end position="238"/>
    </location>
</feature>
<feature type="compositionally biased region" description="Low complexity" evidence="3">
    <location>
        <begin position="195"/>
        <end position="213"/>
    </location>
</feature>
<dbReference type="GO" id="GO:0003729">
    <property type="term" value="F:mRNA binding"/>
    <property type="evidence" value="ECO:0007669"/>
    <property type="project" value="TreeGrafter"/>
</dbReference>
<dbReference type="PROSITE" id="PS50102">
    <property type="entry name" value="RRM"/>
    <property type="match status" value="1"/>
</dbReference>
<dbReference type="OrthoDB" id="346839at2759"/>
<keyword evidence="1 2" id="KW-0694">RNA-binding</keyword>
<feature type="compositionally biased region" description="Basic residues" evidence="3">
    <location>
        <begin position="17"/>
        <end position="27"/>
    </location>
</feature>
<dbReference type="SMART" id="SM00360">
    <property type="entry name" value="RRM"/>
    <property type="match status" value="1"/>
</dbReference>
<dbReference type="InterPro" id="IPR035979">
    <property type="entry name" value="RBD_domain_sf"/>
</dbReference>
<dbReference type="Pfam" id="PF00076">
    <property type="entry name" value="RRM_1"/>
    <property type="match status" value="1"/>
</dbReference>